<gene>
    <name evidence="2" type="ORF">BAZO_12809</name>
</gene>
<dbReference type="Gene3D" id="3.90.1570.10">
    <property type="entry name" value="tt1808, chain A"/>
    <property type="match status" value="1"/>
</dbReference>
<protein>
    <recommendedName>
        <fullName evidence="1">Putative restriction endonuclease domain-containing protein</fullName>
    </recommendedName>
</protein>
<comment type="caution">
    <text evidence="2">The sequence shown here is derived from an EMBL/GenBank/DDBJ whole genome shotgun (WGS) entry which is preliminary data.</text>
</comment>
<dbReference type="SUPFAM" id="SSF52980">
    <property type="entry name" value="Restriction endonuclease-like"/>
    <property type="match status" value="1"/>
</dbReference>
<dbReference type="Pfam" id="PF05685">
    <property type="entry name" value="Uma2"/>
    <property type="match status" value="1"/>
</dbReference>
<evidence type="ECO:0000259" key="1">
    <source>
        <dbReference type="Pfam" id="PF05685"/>
    </source>
</evidence>
<dbReference type="CDD" id="cd06260">
    <property type="entry name" value="DUF820-like"/>
    <property type="match status" value="1"/>
</dbReference>
<proteinExistence type="predicted"/>
<dbReference type="PANTHER" id="PTHR34107">
    <property type="entry name" value="SLL0198 PROTEIN-RELATED"/>
    <property type="match status" value="1"/>
</dbReference>
<reference evidence="2 3" key="1">
    <citation type="journal article" date="2012" name="Front. Microbiol.">
        <title>Redundancy and modularity in membrane-associated dissimilatory nitrate reduction in Bacillus.</title>
        <authorList>
            <person name="Heylen K."/>
            <person name="Keltjens J."/>
        </authorList>
    </citation>
    <scope>NUCLEOTIDE SEQUENCE [LARGE SCALE GENOMIC DNA]</scope>
    <source>
        <strain evidence="2 3">LMG 9581</strain>
    </source>
</reference>
<accession>K6D977</accession>
<name>K6D977_SCHAZ</name>
<organism evidence="2 3">
    <name type="scientific">Schinkia azotoformans LMG 9581</name>
    <dbReference type="NCBI Taxonomy" id="1131731"/>
    <lineage>
        <taxon>Bacteria</taxon>
        <taxon>Bacillati</taxon>
        <taxon>Bacillota</taxon>
        <taxon>Bacilli</taxon>
        <taxon>Bacillales</taxon>
        <taxon>Bacillaceae</taxon>
        <taxon>Calidifontibacillus/Schinkia group</taxon>
        <taxon>Schinkia</taxon>
    </lineage>
</organism>
<evidence type="ECO:0000313" key="3">
    <source>
        <dbReference type="Proteomes" id="UP000006315"/>
    </source>
</evidence>
<dbReference type="EMBL" id="AJLR01000115">
    <property type="protein sequence ID" value="EKN64633.1"/>
    <property type="molecule type" value="Genomic_DNA"/>
</dbReference>
<dbReference type="PANTHER" id="PTHR34107:SF4">
    <property type="entry name" value="SLL1222 PROTEIN"/>
    <property type="match status" value="1"/>
</dbReference>
<dbReference type="InterPro" id="IPR011335">
    <property type="entry name" value="Restrct_endonuc-II-like"/>
</dbReference>
<dbReference type="RefSeq" id="WP_003331941.1">
    <property type="nucleotide sequence ID" value="NZ_AJLR01000115.1"/>
</dbReference>
<dbReference type="PATRIC" id="fig|1131731.3.peg.2623"/>
<dbReference type="InterPro" id="IPR012296">
    <property type="entry name" value="Nuclease_put_TT1808"/>
</dbReference>
<dbReference type="Proteomes" id="UP000006315">
    <property type="component" value="Unassembled WGS sequence"/>
</dbReference>
<dbReference type="STRING" id="1131731.BAZO_12809"/>
<sequence>MSEKGQDQAKIHIKEQVLTYDDYATINDGNRYELAGGKLELMSPAPSVTHQLLSIEMIKKFTQSCESDYIILDAPIDVILASTEVRQPDLVLVHRNRINILSKRGVEGPPDLVVEILSPSTRKRDKIDKLKTYSYYGIPEYWIVDPAIFVLEQFILQNERYELINIFQDSEIITSPNIPCISFTMAEILNKIPPSLI</sequence>
<keyword evidence="3" id="KW-1185">Reference proteome</keyword>
<dbReference type="AlphaFoldDB" id="K6D977"/>
<feature type="domain" description="Putative restriction endonuclease" evidence="1">
    <location>
        <begin position="20"/>
        <end position="179"/>
    </location>
</feature>
<dbReference type="InterPro" id="IPR008538">
    <property type="entry name" value="Uma2"/>
</dbReference>
<evidence type="ECO:0000313" key="2">
    <source>
        <dbReference type="EMBL" id="EKN64633.1"/>
    </source>
</evidence>